<dbReference type="InterPro" id="IPR004155">
    <property type="entry name" value="PBS_lyase_HEAT"/>
</dbReference>
<evidence type="ECO:0000256" key="5">
    <source>
        <dbReference type="ARBA" id="ARBA00023014"/>
    </source>
</evidence>
<dbReference type="RefSeq" id="WP_131012282.1">
    <property type="nucleotide sequence ID" value="NZ_SIRE01000004.1"/>
</dbReference>
<evidence type="ECO:0000256" key="2">
    <source>
        <dbReference type="ARBA" id="ARBA00022723"/>
    </source>
</evidence>
<evidence type="ECO:0000256" key="4">
    <source>
        <dbReference type="ARBA" id="ARBA00023004"/>
    </source>
</evidence>
<keyword evidence="2" id="KW-0479">Metal-binding</keyword>
<dbReference type="PANTHER" id="PTHR43498:SF1">
    <property type="entry name" value="COB--COM HETERODISULFIDE REDUCTASE IRON-SULFUR SUBUNIT A"/>
    <property type="match status" value="1"/>
</dbReference>
<dbReference type="Proteomes" id="UP000293142">
    <property type="component" value="Unassembled WGS sequence"/>
</dbReference>
<dbReference type="SUPFAM" id="SSF48371">
    <property type="entry name" value="ARM repeat"/>
    <property type="match status" value="1"/>
</dbReference>
<sequence length="651" mass="70849">MIPAKEQLSADVLVVGGGTAGCNAAIAAAQEGASVIVVEMDAAVGGVATRSNISSYHYGSRGGLQDLVDKKVMARQAVFGGRDSLSHPEAKRSVYSEMLKEHGVRVLLRHTAFDVWVEDGQVAGVVAAGPAGVVDIRAKVTIDCSADGDIAAAAGANFTVGREFDGICHLYSLTPRTVAKHPRTGKLQLGQLNFDAGWVHSSSVLDVSAAYMEGRAHLAKYLTEGPGSGQHLLSAAPKLGVREGRHITGDYVMNMDDFLYDRHFDDVVSRACSHYDTHAKDLGNESDFAQIWLVVLDMFVKGSYWCDIPYRSLLPKGVSGMLVASRALSVDREVSMGVRMQRDMQKVGEAAGVAAAISAARGLEPRQLPVAELQRRLVERGVLKPHDLTRTETANLTFQHGELAGVPISREYLCKMSPAEAERLAQKLAAYIGAKEEGFAIWWLVQLGKPAEAPLLGLMNGKGEYACRRSAAFALGLLGSETAVPFLLRMLRSREDDRPQHLKPYPKWVAAVIVLRLLRCKDAYTDVLAALEENHSASFNTLLLQYLYERCGELSREQQLDLTERLQRWFECPGVGGDYTAQGDLVTTSIRWNMASWVGLIMAAAGHPGGIELCRPYLNDPRQYVRLAIAAGIERMKIHLAEHTEKGCAAR</sequence>
<dbReference type="Gene3D" id="3.50.50.60">
    <property type="entry name" value="FAD/NAD(P)-binding domain"/>
    <property type="match status" value="1"/>
</dbReference>
<dbReference type="PROSITE" id="PS51257">
    <property type="entry name" value="PROKAR_LIPOPROTEIN"/>
    <property type="match status" value="1"/>
</dbReference>
<evidence type="ECO:0000256" key="1">
    <source>
        <dbReference type="ARBA" id="ARBA00022485"/>
    </source>
</evidence>
<dbReference type="GO" id="GO:0046872">
    <property type="term" value="F:metal ion binding"/>
    <property type="evidence" value="ECO:0007669"/>
    <property type="project" value="UniProtKB-KW"/>
</dbReference>
<dbReference type="Gene3D" id="1.25.10.10">
    <property type="entry name" value="Leucine-rich Repeat Variant"/>
    <property type="match status" value="1"/>
</dbReference>
<gene>
    <name evidence="6" type="ORF">EYB31_05490</name>
</gene>
<accession>A0A4Q9DZH4</accession>
<proteinExistence type="predicted"/>
<protein>
    <submittedName>
        <fullName evidence="6">FAD-dependent oxidoreductase</fullName>
    </submittedName>
</protein>
<keyword evidence="4" id="KW-0408">Iron</keyword>
<reference evidence="6 7" key="1">
    <citation type="submission" date="2019-02" db="EMBL/GenBank/DDBJ databases">
        <title>Paenibacillus sp. nov., isolated from surface-sterilized tissue of Thalictrum simplex L.</title>
        <authorList>
            <person name="Tuo L."/>
        </authorList>
    </citation>
    <scope>NUCLEOTIDE SEQUENCE [LARGE SCALE GENOMIC DNA]</scope>
    <source>
        <strain evidence="6 7">N2SHLJ1</strain>
    </source>
</reference>
<evidence type="ECO:0000256" key="3">
    <source>
        <dbReference type="ARBA" id="ARBA00023002"/>
    </source>
</evidence>
<dbReference type="InterPro" id="IPR039650">
    <property type="entry name" value="HdrA-like"/>
</dbReference>
<dbReference type="EMBL" id="SIRE01000004">
    <property type="protein sequence ID" value="TBL80681.1"/>
    <property type="molecule type" value="Genomic_DNA"/>
</dbReference>
<organism evidence="6 7">
    <name type="scientific">Paenibacillus thalictri</name>
    <dbReference type="NCBI Taxonomy" id="2527873"/>
    <lineage>
        <taxon>Bacteria</taxon>
        <taxon>Bacillati</taxon>
        <taxon>Bacillota</taxon>
        <taxon>Bacilli</taxon>
        <taxon>Bacillales</taxon>
        <taxon>Paenibacillaceae</taxon>
        <taxon>Paenibacillus</taxon>
    </lineage>
</organism>
<dbReference type="OrthoDB" id="2493700at2"/>
<evidence type="ECO:0000313" key="7">
    <source>
        <dbReference type="Proteomes" id="UP000293142"/>
    </source>
</evidence>
<dbReference type="Pfam" id="PF12831">
    <property type="entry name" value="FAD_oxidored"/>
    <property type="match status" value="2"/>
</dbReference>
<dbReference type="Pfam" id="PF03130">
    <property type="entry name" value="HEAT_PBS"/>
    <property type="match status" value="1"/>
</dbReference>
<keyword evidence="7" id="KW-1185">Reference proteome</keyword>
<keyword evidence="5" id="KW-0411">Iron-sulfur</keyword>
<keyword evidence="1" id="KW-0004">4Fe-4S</keyword>
<dbReference type="InterPro" id="IPR011989">
    <property type="entry name" value="ARM-like"/>
</dbReference>
<dbReference type="GO" id="GO:0016491">
    <property type="term" value="F:oxidoreductase activity"/>
    <property type="evidence" value="ECO:0007669"/>
    <property type="project" value="UniProtKB-KW"/>
</dbReference>
<keyword evidence="3" id="KW-0560">Oxidoreductase</keyword>
<comment type="caution">
    <text evidence="6">The sequence shown here is derived from an EMBL/GenBank/DDBJ whole genome shotgun (WGS) entry which is preliminary data.</text>
</comment>
<dbReference type="InterPro" id="IPR016024">
    <property type="entry name" value="ARM-type_fold"/>
</dbReference>
<dbReference type="InterPro" id="IPR036188">
    <property type="entry name" value="FAD/NAD-bd_sf"/>
</dbReference>
<evidence type="ECO:0000313" key="6">
    <source>
        <dbReference type="EMBL" id="TBL80681.1"/>
    </source>
</evidence>
<dbReference type="GO" id="GO:0051539">
    <property type="term" value="F:4 iron, 4 sulfur cluster binding"/>
    <property type="evidence" value="ECO:0007669"/>
    <property type="project" value="UniProtKB-KW"/>
</dbReference>
<dbReference type="AlphaFoldDB" id="A0A4Q9DZH4"/>
<name>A0A4Q9DZH4_9BACL</name>
<dbReference type="SUPFAM" id="SSF51905">
    <property type="entry name" value="FAD/NAD(P)-binding domain"/>
    <property type="match status" value="1"/>
</dbReference>
<dbReference type="PANTHER" id="PTHR43498">
    <property type="entry name" value="FERREDOXIN:COB-COM HETERODISULFIDE REDUCTASE SUBUNIT A"/>
    <property type="match status" value="1"/>
</dbReference>